<name>A0A078L5Q8_9GAMM</name>
<proteinExistence type="predicted"/>
<sequence length="375" mass="41666">MKSRVERERDDLDGLERIVNEIKWFITSIANLPAGNQLENIPPELFLKIISEIDLSEPQNLTNLLYVSQTFSKLLATPDLWKESGYNSHEDYVEANRLNRISKEKGEAVVWAHQAMNLAGPDSKMKLLLVGEGTAGKRLEATAAAMDIMGYATEGGVQIGKHNSAPIMLFSRVEPGAGTSQVKRLRDKYEGIQNTYARSFTANGQEGGAQIALVSMDYGFDLNRFIKYALDEQMAGKLLYVVCDEPINANAVRQKLASSKYPELADRFVGVIQPEGENPQELFDSVVSQMMPSLYEKSFDCEISPMLDKLPNDLQGQVMGHLVNQGADNLAHVSKNFYGLFNQIQQQANAVHRVNNDQDNLQDVEQGDAADCSIM</sequence>
<dbReference type="Proteomes" id="UP000044071">
    <property type="component" value="Unassembled WGS sequence"/>
</dbReference>
<dbReference type="EMBL" id="CCSB01000004">
    <property type="protein sequence ID" value="CDZ79278.1"/>
    <property type="molecule type" value="Genomic_DNA"/>
</dbReference>
<dbReference type="PROSITE" id="PS50181">
    <property type="entry name" value="FBOX"/>
    <property type="match status" value="1"/>
</dbReference>
<gene>
    <name evidence="2" type="ORF">BN59_03596</name>
</gene>
<evidence type="ECO:0000259" key="1">
    <source>
        <dbReference type="PROSITE" id="PS50181"/>
    </source>
</evidence>
<evidence type="ECO:0000313" key="2">
    <source>
        <dbReference type="EMBL" id="CDZ79278.1"/>
    </source>
</evidence>
<feature type="domain" description="F-box" evidence="1">
    <location>
        <begin position="35"/>
        <end position="84"/>
    </location>
</feature>
<reference evidence="2 3" key="1">
    <citation type="submission" date="2014-06" db="EMBL/GenBank/DDBJ databases">
        <authorList>
            <person name="Urmite Genomes Urmite Genomes"/>
        </authorList>
    </citation>
    <scope>NUCLEOTIDE SEQUENCE [LARGE SCALE GENOMIC DNA]</scope>
</reference>
<dbReference type="RefSeq" id="WP_044012495.1">
    <property type="nucleotide sequence ID" value="NZ_CCVW01000004.1"/>
</dbReference>
<organism evidence="2 3">
    <name type="scientific">Legionella massiliensis</name>
    <dbReference type="NCBI Taxonomy" id="1034943"/>
    <lineage>
        <taxon>Bacteria</taxon>
        <taxon>Pseudomonadati</taxon>
        <taxon>Pseudomonadota</taxon>
        <taxon>Gammaproteobacteria</taxon>
        <taxon>Legionellales</taxon>
        <taxon>Legionellaceae</taxon>
        <taxon>Legionella</taxon>
    </lineage>
</organism>
<protein>
    <submittedName>
        <fullName evidence="2">F-box-like protein</fullName>
    </submittedName>
</protein>
<dbReference type="AlphaFoldDB" id="A0A078L5Q8"/>
<dbReference type="OrthoDB" id="9940695at2"/>
<keyword evidence="3" id="KW-1185">Reference proteome</keyword>
<dbReference type="STRING" id="1034943.BN59_03596"/>
<evidence type="ECO:0000313" key="3">
    <source>
        <dbReference type="Proteomes" id="UP000044071"/>
    </source>
</evidence>
<accession>A0A078L5Q8</accession>
<dbReference type="InterPro" id="IPR001810">
    <property type="entry name" value="F-box_dom"/>
</dbReference>